<dbReference type="EMBL" id="NFKK01000004">
    <property type="protein sequence ID" value="OUP53428.1"/>
    <property type="molecule type" value="Genomic_DNA"/>
</dbReference>
<comment type="caution">
    <text evidence="4">The sequence shown here is derived from an EMBL/GenBank/DDBJ whole genome shotgun (WGS) entry which is preliminary data.</text>
</comment>
<keyword evidence="1" id="KW-0677">Repeat</keyword>
<feature type="signal peptide" evidence="2">
    <location>
        <begin position="1"/>
        <end position="24"/>
    </location>
</feature>
<dbReference type="PROSITE" id="PS51272">
    <property type="entry name" value="SLH"/>
    <property type="match status" value="2"/>
</dbReference>
<evidence type="ECO:0000256" key="1">
    <source>
        <dbReference type="ARBA" id="ARBA00022737"/>
    </source>
</evidence>
<sequence>MKNLKKVLAMVLAFACTFSMFAGAKVFEDVKAGSDYSEAITMLSDLGVIQGKDDGKYHPDDTITRAEACAMIARLMTGDPNVSQYVGAQSFVDVAKGSWKDSAIGYCYINGIVVGVGNNKFEPDRAITDAEFVTMVVRAMGYETADMKQNYPFSYMSNAQAIGLLDGVKMVANTDALRGEDAQVIYNALFTDYARGAKLVNTAHGTSVEQYPTLAESVWGLNRAGVGTYTGKDDETATLTNCKAHTWVVVGADKQKEGNILAYPIADDETEIYESGRNSSNGTKYVPYSFKYEGDVAAITGYEVELWGQGKHGQPTWEKGEGKFVFSDNWTIKAAKTVKGQTAYEYDSSKADSKSTNGTIELGESKLDLKSVAANAKNLAKANTTKTGLTTYLTKESFNGVETTSDKKVEEALNVRNGAQYKLMDWNSDGDIDWVVVSQANYYKVESVNSKRLTVSTMSAKNSDKKSEETSTDEVTATWKLDDLNEKSDYKIKYEAPEGLKDGDVIEVTYKTSYVKSEKCEVVTATIKKVEANSHELDKVSTKDTLQLTFDGDVMKIAQNKNEGDVIVPANPTTYGDFDDEELGTEFNLWTDRNGFIVYADYAKESSNYMMILDTKDGSDKTGDRSLAVADILLADNSVKKDVKFASDLKIDSKNDKSTGYNKSDRTWDEKLVVGNVYKYWTDGDGVVTKMESMISVKEAKHDKNYSYNKSSDRLKDSSDNYVASLEGAKVVFAVTQGYISGSGSDLKVDSDNVMAVKKSDIPDIRNGNNTTGTAYLTQNADSWLKDVKDTNGTDGARFIANVDKNGEASAAILGVENFNKFNDASTKVGLVTSVSYDKNKVVSIDVAYNGKVDTLSSAEKKDFDDIVEAYNKTSKKDESLSSPTSTVNNTLFGGAKLSDYLKKNGAYAEITTDGDGKLTAVTFMDQDGSNKVVGHYYEVSRRIITSVKNGNVAFGNQDAYFYNNKNLYSVGRLNVSDLDLAKDVQYYSISGRPTRHDDKYDNQMLAVTNGFDGTPSIKAESDSVLINSYINDKFDTADTYQVADLARKIGGDIVAAFAFDGTLGEVDKAVSNLGDQTMKAGESKTLTVTAPAGQTVTAVKDVKVNGGSVNGITANAQSTNEIKIDLTRDVAAGKYTVSYTYTIDGKDYNGSFVLTVQAADALKVNTVKPMADATTEAVGGSVQDASGATFFTLADGNNAVSNVTGITFKDAQGFDVSGVSVAAGNNGVYKATGLTAGKTYSILVDGKEVGKLDVIANGGASVKLAGAASKSITDATMLDTVNEEYSVDLAGVPANTKIVVAENTIDQHTSTTSATKDGITVEVKDGKVTVKGTPTTNTTKDTFKVGYWDGAKAVEASVEVTPKKLTATEITATFALDNTATGDKNKKLSITLSYKGQQLTTEQVALLTLNSTAGSHTITGGGSASTVDAINSSANPIVLTLNAAADAQITAVTLNVNGNAMVDNLQYSGLTIDQNP</sequence>
<feature type="chain" id="PRO_5012147368" description="SLH domain-containing protein" evidence="2">
    <location>
        <begin position="25"/>
        <end position="1477"/>
    </location>
</feature>
<reference evidence="5" key="1">
    <citation type="submission" date="2017-04" db="EMBL/GenBank/DDBJ databases">
        <title>Function of individual gut microbiota members based on whole genome sequencing of pure cultures obtained from chicken caecum.</title>
        <authorList>
            <person name="Medvecky M."/>
            <person name="Cejkova D."/>
            <person name="Polansky O."/>
            <person name="Karasova D."/>
            <person name="Kubasova T."/>
            <person name="Cizek A."/>
            <person name="Rychlik I."/>
        </authorList>
    </citation>
    <scope>NUCLEOTIDE SEQUENCE [LARGE SCALE GENOMIC DNA]</scope>
    <source>
        <strain evidence="5">An180</strain>
    </source>
</reference>
<name>A0A1Y4L9L3_9FIRM</name>
<feature type="domain" description="SLH" evidence="3">
    <location>
        <begin position="87"/>
        <end position="150"/>
    </location>
</feature>
<dbReference type="Pfam" id="PF00395">
    <property type="entry name" value="SLH"/>
    <property type="match status" value="2"/>
</dbReference>
<accession>A0A1Y4L9L3</accession>
<organism evidence="4 5">
    <name type="scientific">Butyricicoccus pullicaecorum</name>
    <dbReference type="NCBI Taxonomy" id="501571"/>
    <lineage>
        <taxon>Bacteria</taxon>
        <taxon>Bacillati</taxon>
        <taxon>Bacillota</taxon>
        <taxon>Clostridia</taxon>
        <taxon>Eubacteriales</taxon>
        <taxon>Butyricicoccaceae</taxon>
        <taxon>Butyricicoccus</taxon>
    </lineage>
</organism>
<feature type="domain" description="SLH" evidence="3">
    <location>
        <begin position="23"/>
        <end position="86"/>
    </location>
</feature>
<proteinExistence type="predicted"/>
<evidence type="ECO:0000313" key="4">
    <source>
        <dbReference type="EMBL" id="OUP53428.1"/>
    </source>
</evidence>
<keyword evidence="2" id="KW-0732">Signal</keyword>
<dbReference type="RefSeq" id="WP_087371601.1">
    <property type="nucleotide sequence ID" value="NZ_NFKK01000004.1"/>
</dbReference>
<dbReference type="InterPro" id="IPR001119">
    <property type="entry name" value="SLH_dom"/>
</dbReference>
<evidence type="ECO:0000256" key="2">
    <source>
        <dbReference type="SAM" id="SignalP"/>
    </source>
</evidence>
<gene>
    <name evidence="4" type="ORF">B5F17_05320</name>
</gene>
<evidence type="ECO:0000259" key="3">
    <source>
        <dbReference type="PROSITE" id="PS51272"/>
    </source>
</evidence>
<dbReference type="Proteomes" id="UP000195897">
    <property type="component" value="Unassembled WGS sequence"/>
</dbReference>
<evidence type="ECO:0000313" key="5">
    <source>
        <dbReference type="Proteomes" id="UP000195897"/>
    </source>
</evidence>
<protein>
    <recommendedName>
        <fullName evidence="3">SLH domain-containing protein</fullName>
    </recommendedName>
</protein>